<evidence type="ECO:0008006" key="3">
    <source>
        <dbReference type="Google" id="ProtNLM"/>
    </source>
</evidence>
<reference evidence="2" key="1">
    <citation type="journal article" date="2018" name="BMC Genomics">
        <title>Comparative genomic, transcriptomic, and proteomic reannotation of human herpesvirus 6.</title>
        <authorList>
            <person name="Greninger A.L."/>
            <person name="Knudsen G.M."/>
            <person name="Roychoudhury P."/>
            <person name="Hanson D.J."/>
            <person name="Sedlak R.H."/>
            <person name="Xie H."/>
            <person name="Guan J."/>
            <person name="Nguyen T."/>
            <person name="Peddu V."/>
            <person name="Boeckh M."/>
            <person name="Huang M.L."/>
            <person name="Cook L."/>
            <person name="Depledge D.P."/>
            <person name="Zerr D.M."/>
            <person name="Koelle D.M."/>
            <person name="Gantt S."/>
            <person name="Yoshikawa T."/>
            <person name="Caserta M."/>
            <person name="Hill J.A."/>
            <person name="Jerome K.R."/>
        </authorList>
    </citation>
    <scope>NUCLEOTIDE SEQUENCE</scope>
    <source>
        <strain evidence="2">HP31C9</strain>
    </source>
</reference>
<feature type="region of interest" description="Disordered" evidence="1">
    <location>
        <begin position="666"/>
        <end position="717"/>
    </location>
</feature>
<dbReference type="EMBL" id="KY274518">
    <property type="protein sequence ID" value="ARK02432.2"/>
    <property type="molecule type" value="Genomic_DNA"/>
</dbReference>
<evidence type="ECO:0000313" key="2">
    <source>
        <dbReference type="EMBL" id="ARK02432.2"/>
    </source>
</evidence>
<feature type="region of interest" description="Disordered" evidence="1">
    <location>
        <begin position="240"/>
        <end position="272"/>
    </location>
</feature>
<protein>
    <recommendedName>
        <fullName evidence="3">U47</fullName>
    </recommendedName>
</protein>
<feature type="compositionally biased region" description="Low complexity" evidence="1">
    <location>
        <begin position="240"/>
        <end position="263"/>
    </location>
</feature>
<feature type="compositionally biased region" description="Polar residues" evidence="1">
    <location>
        <begin position="541"/>
        <end position="554"/>
    </location>
</feature>
<dbReference type="Pfam" id="PF05467">
    <property type="entry name" value="Herpes_U47"/>
    <property type="match status" value="1"/>
</dbReference>
<name>A0A1W6DHP2_9BETA</name>
<feature type="compositionally biased region" description="Basic and acidic residues" evidence="1">
    <location>
        <begin position="673"/>
        <end position="689"/>
    </location>
</feature>
<feature type="region of interest" description="Disordered" evidence="1">
    <location>
        <begin position="541"/>
        <end position="568"/>
    </location>
</feature>
<feature type="compositionally biased region" description="Polar residues" evidence="1">
    <location>
        <begin position="330"/>
        <end position="342"/>
    </location>
</feature>
<feature type="compositionally biased region" description="Basic and acidic residues" evidence="1">
    <location>
        <begin position="698"/>
        <end position="708"/>
    </location>
</feature>
<sequence length="738" mass="83014">MLHISRLGLFLALFAIVMHSVNLIKYTSDPLEAFKTVNRHNWSDEQREHFYDLRNLYTTFCQRNLSLDCFTQILTNVFSWNIRDLQCKSAVNLSPLQNLPRAETKIVLSSTAANKSIVASSFSLFYLLFATLSTYTADPPCVELLPFKILGTQLFDIKLTDESLQMAISKFSNSNLTRSLTPFTPEIFFNYTSFVYFLLYNTTSCIRSNDQYFEHSPKPINVTTSFGRAIVNFHSILTTTPSSTPSSTSASITSPHIPSTNTPTPEPSPVTKNFTELQTDTIKVTPNTPTITTQTTESIKKVVKRSDFPRPMYTPTDIPTLTIRRNATIKTEQNTENPTENPKSPPKPTNFENTTIRIPETFESTTVATNTTQKLESTTFATTIGIEEISDNIYSSPKNSIYLKSKSQQSTTKFTDTEHTTPILKFTTWQDAARTYMSHNTEVQNMTENFIKISLGETMGITPKEPTNPTQLLNVKNQTEYANETHSTEVQTVKTFKEDRFQRTTLKSSSEPPTVQTLSVTPKKKLPSNVTAKTEVQVTNNALPSSNSSHSITKVTEEPKQNRMSASTHGEINHTEIPRMTPILNAHTWEKSTTPQWPFTAETSLTTSSKSAILTWSNLLTTPKEPLTNTSLRSTNHITTQLTTSNRTQSAKLTKAHVSSQTTNIYPQTITERSTDVKKKSSTESREANKTLPGNDYRVTDKNSHNHPDNLPPEAYSTQNATHYTYNERHDLNNTDST</sequence>
<feature type="region of interest" description="Disordered" evidence="1">
    <location>
        <begin position="330"/>
        <end position="351"/>
    </location>
</feature>
<evidence type="ECO:0000256" key="1">
    <source>
        <dbReference type="SAM" id="MobiDB-lite"/>
    </source>
</evidence>
<accession>A0A1W6DHP2</accession>
<dbReference type="InterPro" id="IPR008645">
    <property type="entry name" value="Roseolovirus_U47"/>
</dbReference>
<proteinExistence type="predicted"/>
<organism evidence="2">
    <name type="scientific">Human betaherpesvirus 6</name>
    <dbReference type="NCBI Taxonomy" id="10368"/>
    <lineage>
        <taxon>Viruses</taxon>
        <taxon>Duplodnaviria</taxon>
        <taxon>Heunggongvirae</taxon>
        <taxon>Peploviricota</taxon>
        <taxon>Herviviricetes</taxon>
        <taxon>Herpesvirales</taxon>
        <taxon>Orthoherpesviridae</taxon>
        <taxon>Betaherpesvirinae</taxon>
        <taxon>Roseolovirus</taxon>
    </lineage>
</organism>